<feature type="region of interest" description="Disordered" evidence="1">
    <location>
        <begin position="1"/>
        <end position="22"/>
    </location>
</feature>
<feature type="compositionally biased region" description="Polar residues" evidence="1">
    <location>
        <begin position="8"/>
        <end position="20"/>
    </location>
</feature>
<dbReference type="Proteomes" id="UP001181622">
    <property type="component" value="Unassembled WGS sequence"/>
</dbReference>
<protein>
    <submittedName>
        <fullName evidence="2">Uncharacterized protein</fullName>
    </submittedName>
</protein>
<keyword evidence="3" id="KW-1185">Reference proteome</keyword>
<evidence type="ECO:0000313" key="2">
    <source>
        <dbReference type="EMBL" id="MDR4307677.1"/>
    </source>
</evidence>
<proteinExistence type="predicted"/>
<dbReference type="RefSeq" id="WP_309392753.1">
    <property type="nucleotide sequence ID" value="NZ_JADBEO010000030.1"/>
</dbReference>
<gene>
    <name evidence="2" type="ORF">IHQ68_13725</name>
</gene>
<sequence length="62" mass="6328">MPNLYHSPANSNGNATSCSASWPADPTSLAVHLIAARKRITLAHAATVAELAGIGPLHIGGR</sequence>
<accession>A0ABU1DHS0</accession>
<evidence type="ECO:0000313" key="3">
    <source>
        <dbReference type="Proteomes" id="UP001181622"/>
    </source>
</evidence>
<evidence type="ECO:0000256" key="1">
    <source>
        <dbReference type="SAM" id="MobiDB-lite"/>
    </source>
</evidence>
<reference evidence="2" key="1">
    <citation type="submission" date="2020-10" db="EMBL/GenBank/DDBJ databases">
        <authorList>
            <person name="Abbas A."/>
            <person name="Razzaq R."/>
            <person name="Waqas M."/>
            <person name="Abbas N."/>
            <person name="Nielsen T.K."/>
            <person name="Hansen L.H."/>
            <person name="Hussain S."/>
            <person name="Shahid M."/>
        </authorList>
    </citation>
    <scope>NUCLEOTIDE SEQUENCE</scope>
    <source>
        <strain evidence="2">S14</strain>
    </source>
</reference>
<organism evidence="2 3">
    <name type="scientific">Chelatococcus sambhunathii</name>
    <dbReference type="NCBI Taxonomy" id="363953"/>
    <lineage>
        <taxon>Bacteria</taxon>
        <taxon>Pseudomonadati</taxon>
        <taxon>Pseudomonadota</taxon>
        <taxon>Alphaproteobacteria</taxon>
        <taxon>Hyphomicrobiales</taxon>
        <taxon>Chelatococcaceae</taxon>
        <taxon>Chelatococcus</taxon>
    </lineage>
</organism>
<comment type="caution">
    <text evidence="2">The sequence shown here is derived from an EMBL/GenBank/DDBJ whole genome shotgun (WGS) entry which is preliminary data.</text>
</comment>
<name>A0ABU1DHS0_9HYPH</name>
<dbReference type="EMBL" id="JADBEO010000030">
    <property type="protein sequence ID" value="MDR4307677.1"/>
    <property type="molecule type" value="Genomic_DNA"/>
</dbReference>